<keyword evidence="1" id="KW-0812">Transmembrane</keyword>
<evidence type="ECO:0000313" key="3">
    <source>
        <dbReference type="Proteomes" id="UP000245133"/>
    </source>
</evidence>
<dbReference type="Proteomes" id="UP000245133">
    <property type="component" value="Unassembled WGS sequence"/>
</dbReference>
<dbReference type="OrthoDB" id="341547at2"/>
<keyword evidence="3" id="KW-1185">Reference proteome</keyword>
<name>A0A2P2E1D7_9LEPT</name>
<proteinExistence type="predicted"/>
<keyword evidence="1" id="KW-0472">Membrane</keyword>
<dbReference type="EMBL" id="BFBB01000007">
    <property type="protein sequence ID" value="GBF50707.1"/>
    <property type="molecule type" value="Genomic_DNA"/>
</dbReference>
<evidence type="ECO:0000256" key="1">
    <source>
        <dbReference type="SAM" id="Phobius"/>
    </source>
</evidence>
<comment type="caution">
    <text evidence="2">The sequence shown here is derived from an EMBL/GenBank/DDBJ whole genome shotgun (WGS) entry which is preliminary data.</text>
</comment>
<dbReference type="RefSeq" id="WP_108976672.1">
    <property type="nucleotide sequence ID" value="NZ_BFBB01000007.1"/>
</dbReference>
<dbReference type="SUPFAM" id="SSF48452">
    <property type="entry name" value="TPR-like"/>
    <property type="match status" value="1"/>
</dbReference>
<protein>
    <submittedName>
        <fullName evidence="2">Tetratricopeptide repeat protein</fullName>
    </submittedName>
</protein>
<dbReference type="Gene3D" id="1.25.40.10">
    <property type="entry name" value="Tetratricopeptide repeat domain"/>
    <property type="match status" value="1"/>
</dbReference>
<accession>A0A2P2E1D7</accession>
<dbReference type="InterPro" id="IPR011990">
    <property type="entry name" value="TPR-like_helical_dom_sf"/>
</dbReference>
<gene>
    <name evidence="2" type="ORF">LPTSP4_22340</name>
</gene>
<reference evidence="2 3" key="1">
    <citation type="submission" date="2018-02" db="EMBL/GenBank/DDBJ databases">
        <title>Novel Leptospira species isolated from soil and water in Japan.</title>
        <authorList>
            <person name="Nakao R."/>
            <person name="Masuzawa T."/>
        </authorList>
    </citation>
    <scope>NUCLEOTIDE SEQUENCE [LARGE SCALE GENOMIC DNA]</scope>
    <source>
        <strain evidence="2 3">YH101</strain>
    </source>
</reference>
<sequence length="251" mass="28808">MDKFVKKNIIDKKREEAVHSKEDEFADFEGSKAELLFLKFSRYLGRNRKTVFISLSVLIVLLISIIGFFEYRDHVFQKQTSALEEIQRKHREKSIPTDAQIADLESFLKNESSGDLNLRVWKDLSRLYAETKNWEKAAEYLEKAGTGIDTPKELKAYYFYIAGNYRDQQTNIPKALEDYKIASTLLDTNTEAKSFKAWSFLHTGRLQFASGDKAGAKLSLEKVLRIDGEGLDDLDEAKLQATYLLLKLGKS</sequence>
<keyword evidence="1" id="KW-1133">Transmembrane helix</keyword>
<organism evidence="2 3">
    <name type="scientific">Leptospira ryugenii</name>
    <dbReference type="NCBI Taxonomy" id="1917863"/>
    <lineage>
        <taxon>Bacteria</taxon>
        <taxon>Pseudomonadati</taxon>
        <taxon>Spirochaetota</taxon>
        <taxon>Spirochaetia</taxon>
        <taxon>Leptospirales</taxon>
        <taxon>Leptospiraceae</taxon>
        <taxon>Leptospira</taxon>
    </lineage>
</organism>
<evidence type="ECO:0000313" key="2">
    <source>
        <dbReference type="EMBL" id="GBF50707.1"/>
    </source>
</evidence>
<feature type="transmembrane region" description="Helical" evidence="1">
    <location>
        <begin position="50"/>
        <end position="69"/>
    </location>
</feature>
<dbReference type="AlphaFoldDB" id="A0A2P2E1D7"/>